<gene>
    <name evidence="1" type="ORF">AVEN_133263_1</name>
</gene>
<reference evidence="1 2" key="1">
    <citation type="journal article" date="2019" name="Sci. Rep.">
        <title>Orb-weaving spider Araneus ventricosus genome elucidates the spidroin gene catalogue.</title>
        <authorList>
            <person name="Kono N."/>
            <person name="Nakamura H."/>
            <person name="Ohtoshi R."/>
            <person name="Moran D.A.P."/>
            <person name="Shinohara A."/>
            <person name="Yoshida Y."/>
            <person name="Fujiwara M."/>
            <person name="Mori M."/>
            <person name="Tomita M."/>
            <person name="Arakawa K."/>
        </authorList>
    </citation>
    <scope>NUCLEOTIDE SEQUENCE [LARGE SCALE GENOMIC DNA]</scope>
</reference>
<protein>
    <recommendedName>
        <fullName evidence="3">DNA-directed DNA polymerase</fullName>
    </recommendedName>
</protein>
<dbReference type="PANTHER" id="PTHR31511:SF12">
    <property type="entry name" value="RHO TERMINATION FACTOR N-TERMINAL DOMAIN-CONTAINING PROTEIN"/>
    <property type="match status" value="1"/>
</dbReference>
<evidence type="ECO:0000313" key="1">
    <source>
        <dbReference type="EMBL" id="GBM16979.1"/>
    </source>
</evidence>
<proteinExistence type="predicted"/>
<accession>A0A4Y2DLA8</accession>
<evidence type="ECO:0008006" key="3">
    <source>
        <dbReference type="Google" id="ProtNLM"/>
    </source>
</evidence>
<dbReference type="Proteomes" id="UP000499080">
    <property type="component" value="Unassembled WGS sequence"/>
</dbReference>
<keyword evidence="2" id="KW-1185">Reference proteome</keyword>
<evidence type="ECO:0000313" key="2">
    <source>
        <dbReference type="Proteomes" id="UP000499080"/>
    </source>
</evidence>
<name>A0A4Y2DLA8_ARAVE</name>
<organism evidence="1 2">
    <name type="scientific">Araneus ventricosus</name>
    <name type="common">Orbweaver spider</name>
    <name type="synonym">Epeira ventricosa</name>
    <dbReference type="NCBI Taxonomy" id="182803"/>
    <lineage>
        <taxon>Eukaryota</taxon>
        <taxon>Metazoa</taxon>
        <taxon>Ecdysozoa</taxon>
        <taxon>Arthropoda</taxon>
        <taxon>Chelicerata</taxon>
        <taxon>Arachnida</taxon>
        <taxon>Araneae</taxon>
        <taxon>Araneomorphae</taxon>
        <taxon>Entelegynae</taxon>
        <taxon>Araneoidea</taxon>
        <taxon>Araneidae</taxon>
        <taxon>Araneus</taxon>
    </lineage>
</organism>
<dbReference type="OrthoDB" id="6432691at2759"/>
<dbReference type="PANTHER" id="PTHR31511">
    <property type="entry name" value="PROTEIN CBG23764"/>
    <property type="match status" value="1"/>
</dbReference>
<dbReference type="EMBL" id="BGPR01000382">
    <property type="protein sequence ID" value="GBM16979.1"/>
    <property type="molecule type" value="Genomic_DNA"/>
</dbReference>
<comment type="caution">
    <text evidence="1">The sequence shown here is derived from an EMBL/GenBank/DDBJ whole genome shotgun (WGS) entry which is preliminary data.</text>
</comment>
<dbReference type="AlphaFoldDB" id="A0A4Y2DLA8"/>
<sequence>MAWQACLRMTCVELELLNEIDMHLFIEKGIRRGFVMISHRLASANNPYLPNIDHISPNSYVIYWDANYIYLCVMSQHLPTQDFSWTEENVDYLNIPDDSDVGHILEDDFEYTP</sequence>